<dbReference type="Proteomes" id="UP000772434">
    <property type="component" value="Unassembled WGS sequence"/>
</dbReference>
<evidence type="ECO:0000313" key="3">
    <source>
        <dbReference type="Proteomes" id="UP000772434"/>
    </source>
</evidence>
<protein>
    <submittedName>
        <fullName evidence="2">Uncharacterized protein</fullName>
    </submittedName>
</protein>
<proteinExistence type="predicted"/>
<evidence type="ECO:0000256" key="1">
    <source>
        <dbReference type="SAM" id="MobiDB-lite"/>
    </source>
</evidence>
<keyword evidence="3" id="KW-1185">Reference proteome</keyword>
<dbReference type="EMBL" id="JADNRY010000036">
    <property type="protein sequence ID" value="KAF9070968.1"/>
    <property type="molecule type" value="Genomic_DNA"/>
</dbReference>
<gene>
    <name evidence="2" type="ORF">BDP27DRAFT_1362200</name>
</gene>
<dbReference type="OrthoDB" id="3130253at2759"/>
<name>A0A9P5UAE1_9AGAR</name>
<feature type="compositionally biased region" description="Polar residues" evidence="1">
    <location>
        <begin position="132"/>
        <end position="165"/>
    </location>
</feature>
<evidence type="ECO:0000313" key="2">
    <source>
        <dbReference type="EMBL" id="KAF9070968.1"/>
    </source>
</evidence>
<organism evidence="2 3">
    <name type="scientific">Rhodocollybia butyracea</name>
    <dbReference type="NCBI Taxonomy" id="206335"/>
    <lineage>
        <taxon>Eukaryota</taxon>
        <taxon>Fungi</taxon>
        <taxon>Dikarya</taxon>
        <taxon>Basidiomycota</taxon>
        <taxon>Agaricomycotina</taxon>
        <taxon>Agaricomycetes</taxon>
        <taxon>Agaricomycetidae</taxon>
        <taxon>Agaricales</taxon>
        <taxon>Marasmiineae</taxon>
        <taxon>Omphalotaceae</taxon>
        <taxon>Rhodocollybia</taxon>
    </lineage>
</organism>
<feature type="compositionally biased region" description="Acidic residues" evidence="1">
    <location>
        <begin position="287"/>
        <end position="297"/>
    </location>
</feature>
<comment type="caution">
    <text evidence="2">The sequence shown here is derived from an EMBL/GenBank/DDBJ whole genome shotgun (WGS) entry which is preliminary data.</text>
</comment>
<reference evidence="2" key="1">
    <citation type="submission" date="2020-11" db="EMBL/GenBank/DDBJ databases">
        <authorList>
            <consortium name="DOE Joint Genome Institute"/>
            <person name="Ahrendt S."/>
            <person name="Riley R."/>
            <person name="Andreopoulos W."/>
            <person name="Labutti K."/>
            <person name="Pangilinan J."/>
            <person name="Ruiz-Duenas F.J."/>
            <person name="Barrasa J.M."/>
            <person name="Sanchez-Garcia M."/>
            <person name="Camarero S."/>
            <person name="Miyauchi S."/>
            <person name="Serrano A."/>
            <person name="Linde D."/>
            <person name="Babiker R."/>
            <person name="Drula E."/>
            <person name="Ayuso-Fernandez I."/>
            <person name="Pacheco R."/>
            <person name="Padilla G."/>
            <person name="Ferreira P."/>
            <person name="Barriuso J."/>
            <person name="Kellner H."/>
            <person name="Castanera R."/>
            <person name="Alfaro M."/>
            <person name="Ramirez L."/>
            <person name="Pisabarro A.G."/>
            <person name="Kuo A."/>
            <person name="Tritt A."/>
            <person name="Lipzen A."/>
            <person name="He G."/>
            <person name="Yan M."/>
            <person name="Ng V."/>
            <person name="Cullen D."/>
            <person name="Martin F."/>
            <person name="Rosso M.-N."/>
            <person name="Henrissat B."/>
            <person name="Hibbett D."/>
            <person name="Martinez A.T."/>
            <person name="Grigoriev I.V."/>
        </authorList>
    </citation>
    <scope>NUCLEOTIDE SEQUENCE</scope>
    <source>
        <strain evidence="2">AH 40177</strain>
    </source>
</reference>
<feature type="compositionally biased region" description="Basic and acidic residues" evidence="1">
    <location>
        <begin position="220"/>
        <end position="231"/>
    </location>
</feature>
<dbReference type="AlphaFoldDB" id="A0A9P5UAE1"/>
<feature type="region of interest" description="Disordered" evidence="1">
    <location>
        <begin position="104"/>
        <end position="307"/>
    </location>
</feature>
<accession>A0A9P5UAE1</accession>
<sequence length="428" mass="47051">MESVTIPVQRRAPKRSYVAAEFVEPSGLPTPIGVDENAAPESTAANDADSAVLKKGWQIIKRYFGDEVGADVVSNYLDTVNDPVSKTELEKGFSSAMSYRALPTQLEQAPAKKRKTTFRPKFGAIPEDSASRPPTNSTPAKRTPPDSATRSPTPRANAASPTSLPNGHRRVHFSASSLPPSSPCPDNFAPNIAETFNQPEEFEAEEMEAERPGPRAAVQHVEETAPSEKDEKKKKKVEKTKPQVGPSVPASPVKLDHDASDGKDTESKVATRKARKGKEKAPASAVEQDDDKSDEEERPVKKAGRLSKETIEQAHALRQTYHDELEALALKEGKSVMVLLAAVGDTVLDNRALNLWNAYQAFATHPDGLAMERAEDQTIPEFHEFCLLLRLFQVHFIDRSKSIILLTSETLKYNTSNSFQTWKSQETP</sequence>
<feature type="compositionally biased region" description="Basic and acidic residues" evidence="1">
    <location>
        <begin position="254"/>
        <end position="269"/>
    </location>
</feature>